<organism evidence="5">
    <name type="scientific">bioreactor metagenome</name>
    <dbReference type="NCBI Taxonomy" id="1076179"/>
    <lineage>
        <taxon>unclassified sequences</taxon>
        <taxon>metagenomes</taxon>
        <taxon>ecological metagenomes</taxon>
    </lineage>
</organism>
<evidence type="ECO:0000256" key="1">
    <source>
        <dbReference type="ARBA" id="ARBA00009477"/>
    </source>
</evidence>
<evidence type="ECO:0000313" key="5">
    <source>
        <dbReference type="EMBL" id="MPL94198.1"/>
    </source>
</evidence>
<dbReference type="InterPro" id="IPR058637">
    <property type="entry name" value="YknX-like_C"/>
</dbReference>
<comment type="similarity">
    <text evidence="1">Belongs to the membrane fusion protein (MFP) (TC 8.A.1) family.</text>
</comment>
<dbReference type="GO" id="GO:1990281">
    <property type="term" value="C:efflux pump complex"/>
    <property type="evidence" value="ECO:0007669"/>
    <property type="project" value="TreeGrafter"/>
</dbReference>
<comment type="caution">
    <text evidence="5">The sequence shown here is derived from an EMBL/GenBank/DDBJ whole genome shotgun (WGS) entry which is preliminary data.</text>
</comment>
<dbReference type="GO" id="GO:0015562">
    <property type="term" value="F:efflux transmembrane transporter activity"/>
    <property type="evidence" value="ECO:0007669"/>
    <property type="project" value="TreeGrafter"/>
</dbReference>
<reference evidence="5" key="1">
    <citation type="submission" date="2019-08" db="EMBL/GenBank/DDBJ databases">
        <authorList>
            <person name="Kucharzyk K."/>
            <person name="Murdoch R.W."/>
            <person name="Higgins S."/>
            <person name="Loffler F."/>
        </authorList>
    </citation>
    <scope>NUCLEOTIDE SEQUENCE</scope>
</reference>
<dbReference type="PANTHER" id="PTHR30469">
    <property type="entry name" value="MULTIDRUG RESISTANCE PROTEIN MDTA"/>
    <property type="match status" value="1"/>
</dbReference>
<dbReference type="PANTHER" id="PTHR30469:SF37">
    <property type="entry name" value="RAGD PROTEIN"/>
    <property type="match status" value="1"/>
</dbReference>
<gene>
    <name evidence="5" type="primary">mdtE_5</name>
    <name evidence="5" type="ORF">SDC9_40348</name>
</gene>
<accession>A0A644VS48</accession>
<sequence>MKKATFLIAIGLVLFSACNSSGNAVVEDKELPVVKVVDAKEEMVNQIAEYTGNIEPFVKNNISSSTAQRVEKIFVEVGTYVKKGQLLVQMENLNYANARIQLENLKTDLARTEALYNAGGISQQQFEQLRTQVKVAEESIANLDKNTKLVSPINGVVTARNFDSGDLAVGQPILTVMQLQPVKIMVAVSEEFYPVVKNGTPVEITLDVYDGKKYQGKVSLVYPTIDPMTRTFQVQVSIANQSMEIRPGMFARAKVELGAKKRVVVPDKAVIKQQGTNDKYVYVLEGDTVKYVKIEMGRRIGTNYEIISGLEAGQKVVVAGMNNLVDDTKVKVTEGGLDLSF</sequence>
<dbReference type="Pfam" id="PF25954">
    <property type="entry name" value="Beta-barrel_RND_2"/>
    <property type="match status" value="1"/>
</dbReference>
<dbReference type="NCBIfam" id="TIGR01730">
    <property type="entry name" value="RND_mfp"/>
    <property type="match status" value="1"/>
</dbReference>
<dbReference type="PROSITE" id="PS51257">
    <property type="entry name" value="PROKAR_LIPOPROTEIN"/>
    <property type="match status" value="1"/>
</dbReference>
<dbReference type="Gene3D" id="2.40.50.100">
    <property type="match status" value="1"/>
</dbReference>
<evidence type="ECO:0000259" key="3">
    <source>
        <dbReference type="Pfam" id="PF25954"/>
    </source>
</evidence>
<feature type="domain" description="CusB-like beta-barrel" evidence="3">
    <location>
        <begin position="184"/>
        <end position="255"/>
    </location>
</feature>
<dbReference type="Pfam" id="PF25989">
    <property type="entry name" value="YknX_C"/>
    <property type="match status" value="1"/>
</dbReference>
<evidence type="ECO:0000259" key="4">
    <source>
        <dbReference type="Pfam" id="PF25989"/>
    </source>
</evidence>
<dbReference type="InterPro" id="IPR058792">
    <property type="entry name" value="Beta-barrel_RND_2"/>
</dbReference>
<dbReference type="Gene3D" id="1.10.287.470">
    <property type="entry name" value="Helix hairpin bin"/>
    <property type="match status" value="1"/>
</dbReference>
<name>A0A644VS48_9ZZZZ</name>
<proteinExistence type="inferred from homology"/>
<dbReference type="EMBL" id="VSSQ01000418">
    <property type="protein sequence ID" value="MPL94198.1"/>
    <property type="molecule type" value="Genomic_DNA"/>
</dbReference>
<dbReference type="Gene3D" id="2.40.420.20">
    <property type="match status" value="1"/>
</dbReference>
<protein>
    <submittedName>
        <fullName evidence="5">Multidrug resistance protein MdtE</fullName>
    </submittedName>
</protein>
<feature type="coiled-coil region" evidence="2">
    <location>
        <begin position="88"/>
        <end position="146"/>
    </location>
</feature>
<feature type="domain" description="YknX-like C-terminal permuted SH3-like" evidence="4">
    <location>
        <begin position="263"/>
        <end position="332"/>
    </location>
</feature>
<evidence type="ECO:0000256" key="2">
    <source>
        <dbReference type="SAM" id="Coils"/>
    </source>
</evidence>
<dbReference type="Gene3D" id="2.40.30.170">
    <property type="match status" value="1"/>
</dbReference>
<dbReference type="InterPro" id="IPR006143">
    <property type="entry name" value="RND_pump_MFP"/>
</dbReference>
<dbReference type="SUPFAM" id="SSF111369">
    <property type="entry name" value="HlyD-like secretion proteins"/>
    <property type="match status" value="1"/>
</dbReference>
<keyword evidence="2" id="KW-0175">Coiled coil</keyword>
<dbReference type="AlphaFoldDB" id="A0A644VS48"/>
<dbReference type="FunFam" id="2.40.30.170:FF:000010">
    <property type="entry name" value="Efflux RND transporter periplasmic adaptor subunit"/>
    <property type="match status" value="1"/>
</dbReference>